<dbReference type="Proteomes" id="UP001652395">
    <property type="component" value="Unassembled WGS sequence"/>
</dbReference>
<evidence type="ECO:0000313" key="1">
    <source>
        <dbReference type="EMBL" id="MCU6799517.1"/>
    </source>
</evidence>
<keyword evidence="2" id="KW-1185">Reference proteome</keyword>
<organism evidence="1 2">
    <name type="scientific">Alitiscatomonas aceti</name>
    <dbReference type="NCBI Taxonomy" id="2981724"/>
    <lineage>
        <taxon>Bacteria</taxon>
        <taxon>Bacillati</taxon>
        <taxon>Bacillota</taxon>
        <taxon>Clostridia</taxon>
        <taxon>Lachnospirales</taxon>
        <taxon>Lachnospiraceae</taxon>
        <taxon>Alitiscatomonas</taxon>
    </lineage>
</organism>
<protein>
    <submittedName>
        <fullName evidence="1">Uncharacterized protein</fullName>
    </submittedName>
</protein>
<gene>
    <name evidence="1" type="ORF">OCV69_06160</name>
</gene>
<name>A0ABT2UY21_9FIRM</name>
<accession>A0ABT2UY21</accession>
<reference evidence="1 2" key="1">
    <citation type="journal article" date="2021" name="ISME Commun">
        <title>Automated analysis of genomic sequences facilitates high-throughput and comprehensive description of bacteria.</title>
        <authorList>
            <person name="Hitch T.C.A."/>
        </authorList>
    </citation>
    <scope>NUCLEOTIDE SEQUENCE [LARGE SCALE GENOMIC DNA]</scope>
    <source>
        <strain evidence="2">f_CCE</strain>
    </source>
</reference>
<comment type="caution">
    <text evidence="1">The sequence shown here is derived from an EMBL/GenBank/DDBJ whole genome shotgun (WGS) entry which is preliminary data.</text>
</comment>
<dbReference type="RefSeq" id="WP_158356918.1">
    <property type="nucleotide sequence ID" value="NZ_JAOQJF010000009.1"/>
</dbReference>
<sequence length="95" mass="10049">MRTKGDGGKAERTGGSSTARGIVMYLGTSVHGIIQSGTSYKNGLPPKAAALAALHPVFLELFVPVDGLARARKELAEPGSRLRGVYEEAVKILER</sequence>
<proteinExistence type="predicted"/>
<evidence type="ECO:0000313" key="2">
    <source>
        <dbReference type="Proteomes" id="UP001652395"/>
    </source>
</evidence>
<dbReference type="EMBL" id="JAOQJF010000009">
    <property type="protein sequence ID" value="MCU6799517.1"/>
    <property type="molecule type" value="Genomic_DNA"/>
</dbReference>